<reference evidence="1 2" key="1">
    <citation type="journal article" date="2022" name="J. Am. Chem. Soc.">
        <title>Biosynthesis of Guanitoxin Enables Global Environmental Detection in Freshwater Cyanobacteria.</title>
        <authorList>
            <person name="Lima S.T."/>
            <person name="Fallon T.R."/>
            <person name="Cordoza J.L."/>
            <person name="Chekan J.R."/>
            <person name="Delbaje E."/>
            <person name="Hopiavuori A.R."/>
            <person name="Alvarenga D.O."/>
            <person name="Wood S.M."/>
            <person name="Luhavaya H."/>
            <person name="Baumgartner J.T."/>
            <person name="Dorr F.A."/>
            <person name="Etchegaray A."/>
            <person name="Pinto E."/>
            <person name="McKinnie S.M.K."/>
            <person name="Fiore M.F."/>
            <person name="Moore B.S."/>
        </authorList>
    </citation>
    <scope>NUCLEOTIDE SEQUENCE [LARGE SCALE GENOMIC DNA]</scope>
    <source>
        <strain evidence="1 2">ITEP-024</strain>
    </source>
</reference>
<protein>
    <submittedName>
        <fullName evidence="1">Type II toxin-antitoxin system Phd/YefM family antitoxin</fullName>
    </submittedName>
</protein>
<name>A0ABX8X2Y8_9CYAN</name>
<proteinExistence type="predicted"/>
<dbReference type="Proteomes" id="UP000826540">
    <property type="component" value="Chromosome"/>
</dbReference>
<evidence type="ECO:0000313" key="1">
    <source>
        <dbReference type="EMBL" id="QYX33049.1"/>
    </source>
</evidence>
<organism evidence="1 2">
    <name type="scientific">Sphaerospermopsis torques-reginae ITEP-024</name>
    <dbReference type="NCBI Taxonomy" id="984208"/>
    <lineage>
        <taxon>Bacteria</taxon>
        <taxon>Bacillati</taxon>
        <taxon>Cyanobacteriota</taxon>
        <taxon>Cyanophyceae</taxon>
        <taxon>Nostocales</taxon>
        <taxon>Aphanizomenonaceae</taxon>
        <taxon>Sphaerospermopsis</taxon>
        <taxon>Sphaerospermopsis torques-reginae</taxon>
    </lineage>
</organism>
<gene>
    <name evidence="1" type="ORF">K2F26_06860</name>
</gene>
<keyword evidence="2" id="KW-1185">Reference proteome</keyword>
<accession>A0ABX8X2Y8</accession>
<evidence type="ECO:0000313" key="2">
    <source>
        <dbReference type="Proteomes" id="UP000826540"/>
    </source>
</evidence>
<dbReference type="RefSeq" id="WP_220610874.1">
    <property type="nucleotide sequence ID" value="NZ_CP080598.1"/>
</dbReference>
<dbReference type="EMBL" id="CP080598">
    <property type="protein sequence ID" value="QYX33049.1"/>
    <property type="molecule type" value="Genomic_DNA"/>
</dbReference>
<sequence length="65" mass="7582">MIELHPEFLTKNGEKQFAVLPYEEFLIIKEFLADLEDLRDLRDAKEEEKNSVSVSLADVKKMLLT</sequence>